<keyword evidence="4 10" id="KW-1133">Transmembrane helix</keyword>
<dbReference type="SMART" id="SM00034">
    <property type="entry name" value="CLECT"/>
    <property type="match status" value="13"/>
</dbReference>
<evidence type="ECO:0000259" key="14">
    <source>
        <dbReference type="PROSITE" id="PS51092"/>
    </source>
</evidence>
<comment type="caution">
    <text evidence="15">The sequence shown here is derived from an EMBL/GenBank/DDBJ whole genome shotgun (WGS) entry which is preliminary data.</text>
</comment>
<feature type="domain" description="Fibronectin type-II" evidence="14">
    <location>
        <begin position="454"/>
        <end position="501"/>
    </location>
</feature>
<dbReference type="SMART" id="SM00059">
    <property type="entry name" value="FN2"/>
    <property type="match status" value="3"/>
</dbReference>
<dbReference type="InterPro" id="IPR036943">
    <property type="entry name" value="FN_type2_sf"/>
</dbReference>
<sequence>MLHIFPILIFLLSSNFTFSQRSCPVGWILNEEYGSCYKIGVAVLARNWYQARVACQSFGAELASIKDTGDRDYLIDFVNNNANSQFWLGGYKRQTDGAWVWTDVNDGPSSQNYIKSPSQVNWRPGKPDDINGDCLQIAKNGSFSNENCNDPKAYICKRPMGLSTPCDIDNQWEPVNGTCIKIFRQKLSYDDSRSQCQSEGGDLVVVKNDQIQIFLSDWYKIFQNALWIGLSDKNGDDGVLHWVDDHFSIPFQYWAPGQPFFIKGNFSNGGNCTVINDLKNGLWSIDYCSNKYYYACQKSPGECADGWIPFKNKCYLINSARQKFTSWIDAQNTCKNFGGGFLNVKDKYEQLFIQREIKNTFSSYDFWLGLSDFLPIDDIVWSPDSEKVENFTNWLPNQPIKDLTRDNCGLISVNQGGWYMTSNCFQKLPYICEIELEKEVIPHPSNVFTYGGNGDSRPCVFPFIFEGDVYYQCGKYGGRYPEWCSVTSNYDVDQKWGYCENNYICENGWSEANKLCYQIFENSTGVSFTEANNLCLMKNSMLAKILGYQSQTVIDSLINNGKNTWIGLKSIQSTFTWSDNIPLSQTNFSNWRHNHPNMTNTDSCVILDASELYLGEWMTIGCNQKFQNYACFKQPIGQEIPTQSSLTTTTISQKCGRGWIERPFSNFCYHFSTSYETLAKSDESCKSMGGSLVSISTVDEQLYIQNYLSLSDQNSFWLGAKRQSSDKGWSWIDSRYPFIFTNWAQGEYNTGKNQFCAVISNELNGQWKTIECDNSLSNIKFPYICKKTNSNYSMTTTPSSVLSTKPGFNYGCENDWSNYASNCYKYFSLITDHKSFDEAKSICKNEKADLVEIFSEEENEFVVSMIQMKKKAKSGKNLGCPAGWILSSIENSCYQFINTSSSDWNKAQEYCRRQGGFISSLKSKEELDFVAEIAKEEIWIGLKRQSGQTLWEYADDTIASGQYSNWDINFPTSNIVADRCAIMRKSNKKWYDADCSGSQSFKFVCEQDATIQDSCTSYFSPTTGGGGNCIHKEQCPNSFFVTGLCNEYNDPDLECCLETDRSKESVWLGMYDELSGFNQVSFKWVSGSNPTYTNWAPNEPNSNAQCVAMHIRDSPLEPFYAGQWLVTSCNYKNGFLCKKKVQLVPVTLSTIQTPGCPPGFRGYENRCFYLELSSLTWNQAELNCKQLNGNLVAITDRFEQYWLNVQYHTDFSSNKWIGLSVSQTNVYQWSNNDSFSFSNWDRNQPDLTKGNCVGMSSTGFWSNFECDLKFPSICSVRNSLFTTPTTPTTTEPIKCPTGWTEADNKCHKLFGPKNLSEKKTWFDAESYCKQLNGHLSSFSSYTAISQVISGQTAYVFGSDYAFWIGLNKLDKDKGYQWIDGSGANYFNWDFGQPDDFNGVENCVELRTGGRWRDNFCYTNKGWSCQIEKRVDPTNITEIFDNVFPIVECANNTIYNWTYFNGKCYYVSSGINEEKTDWYSARQFCKNQGGDLLSMHSKKELEYVTNIAGKKLDKWWIGLYASISGGFIWSDGSPLNYLNWNSGEPNNAHGGEKCAEMLSSNAFWNDVNCANPNGFICEKSNRTIETEVVLPLSFNNGNSEACPPGYSTFGVVTTDNKGNVGPCVFPFKYKEKYYYECVTFENRSPWCATTFDYDQDMRWGYCTDIKCFRLVSNDKRSFSEARKICQKDDASLASIHSRIEQSYLTALMRNKTYVDYWLGMWAPSGNTFYFEDNSLMDFTNWAPNKPGNIYGNERCAIISGNPKTPGLWINVDCNTQNSFVCSLKANGVKYSSGCEASNLNSFSENITLSCSQNFSIAIIKADFGRDLYSMTCDDEYHYGDECISRASTTEKVRELCQGKKSCYLSANATIFDDPCPGVKKQLRVWYQCINLPIKTVNGNSNESPCVFPFKYKNVSHYQCTYESRPLMGPDDVLKKWCCTTNDCDQSFKWGNCPESNAPLVSSGCSKTGYFSLDNGKNCYQLYLEKKTRSDAIQYCKQNDGANLVTISDGFEQAFMNLLTYVKTQADPWIGLIKNADNIFYWSDDWPVTFTNWGENVFNLSSTSNCYFIQSSTGLWNSTNCGDKKPFICKITQEPVPVVTEPPPGYCPSGWQEFGAYCYKLDINSRSFGDAKFDCYQKGSYLVTIHNFQELEFVSSLSTNPSVASWIGLEKNPISNVYQWVDGQSLDFVNFGNTIQTQACFYMSNNQWFDSECFLSKRRYTCKMPRIVSTSSSLSVPSTQTTTTRLYSTTSVSSKTTFIISSTLTNPTSSSSSSSSKPSLSSTFSTLKTESTTFEISTSRETQLDTTVKSEKEKAKKSGGKVIIIVVAVLLGVIAVSFVVLVVLRQKRIIRFRIPFLDSLIFKNDATSNALFSNDSQKITIFGGLNNPNYREFSK</sequence>
<dbReference type="InterPro" id="IPR000562">
    <property type="entry name" value="FN_type2_dom"/>
</dbReference>
<dbReference type="OrthoDB" id="441660at2759"/>
<dbReference type="InterPro" id="IPR018378">
    <property type="entry name" value="C-type_lectin_CS"/>
</dbReference>
<dbReference type="PROSITE" id="PS51092">
    <property type="entry name" value="FN2_2"/>
    <property type="match status" value="3"/>
</dbReference>
<feature type="domain" description="C-type lectin" evidence="12">
    <location>
        <begin position="1662"/>
        <end position="1781"/>
    </location>
</feature>
<dbReference type="PROSITE" id="PS50041">
    <property type="entry name" value="C_TYPE_LECTIN_2"/>
    <property type="match status" value="13"/>
</dbReference>
<feature type="chain" id="PRO_5033021600" description="Macrophage mannose receptor 1-like" evidence="11">
    <location>
        <begin position="20"/>
        <end position="2393"/>
    </location>
</feature>
<dbReference type="InterPro" id="IPR000922">
    <property type="entry name" value="Lectin_gal-bd_dom"/>
</dbReference>
<comment type="subcellular location">
    <subcellularLocation>
        <location evidence="1">Membrane</location>
        <topology evidence="1">Single-pass membrane protein</topology>
    </subcellularLocation>
</comment>
<evidence type="ECO:0000256" key="7">
    <source>
        <dbReference type="ARBA" id="ARBA00023180"/>
    </source>
</evidence>
<dbReference type="Proteomes" id="UP000663879">
    <property type="component" value="Unassembled WGS sequence"/>
</dbReference>
<dbReference type="Pfam" id="PF00059">
    <property type="entry name" value="Lectin_C"/>
    <property type="match status" value="13"/>
</dbReference>
<feature type="domain" description="C-type lectin" evidence="12">
    <location>
        <begin position="1459"/>
        <end position="1577"/>
    </location>
</feature>
<protein>
    <recommendedName>
        <fullName evidence="17">Macrophage mannose receptor 1-like</fullName>
    </recommendedName>
</protein>
<feature type="domain" description="C-type lectin" evidence="12">
    <location>
        <begin position="32"/>
        <end position="157"/>
    </location>
</feature>
<evidence type="ECO:0000256" key="9">
    <source>
        <dbReference type="SAM" id="MobiDB-lite"/>
    </source>
</evidence>
<dbReference type="SUPFAM" id="SSF56436">
    <property type="entry name" value="C-type lectin-like"/>
    <property type="match status" value="14"/>
</dbReference>
<evidence type="ECO:0000256" key="8">
    <source>
        <dbReference type="PROSITE-ProRule" id="PRU00479"/>
    </source>
</evidence>
<keyword evidence="11" id="KW-0732">Signal</keyword>
<name>A0A813WSJ1_9BILA</name>
<dbReference type="SUPFAM" id="SSF57440">
    <property type="entry name" value="Kringle-like"/>
    <property type="match status" value="3"/>
</dbReference>
<dbReference type="Gene3D" id="2.60.120.740">
    <property type="match status" value="1"/>
</dbReference>
<evidence type="ECO:0008006" key="17">
    <source>
        <dbReference type="Google" id="ProtNLM"/>
    </source>
</evidence>
<dbReference type="InterPro" id="IPR043159">
    <property type="entry name" value="Lectin_gal-bd_sf"/>
</dbReference>
<feature type="domain" description="C-type lectin" evidence="12">
    <location>
        <begin position="310"/>
        <end position="433"/>
    </location>
</feature>
<dbReference type="Pfam" id="PF02140">
    <property type="entry name" value="SUEL_Lectin"/>
    <property type="match status" value="1"/>
</dbReference>
<dbReference type="CDD" id="cd00062">
    <property type="entry name" value="FN2"/>
    <property type="match status" value="2"/>
</dbReference>
<keyword evidence="16" id="KW-1185">Reference proteome</keyword>
<feature type="domain" description="C-type lectin" evidence="12">
    <location>
        <begin position="889"/>
        <end position="1001"/>
    </location>
</feature>
<dbReference type="Gene3D" id="2.10.10.10">
    <property type="entry name" value="Fibronectin, type II, collagen-binding"/>
    <property type="match status" value="3"/>
</dbReference>
<evidence type="ECO:0000256" key="1">
    <source>
        <dbReference type="ARBA" id="ARBA00004167"/>
    </source>
</evidence>
<dbReference type="PROSITE" id="PS00023">
    <property type="entry name" value="FN2_1"/>
    <property type="match status" value="2"/>
</dbReference>
<feature type="domain" description="Fibronectin type-II" evidence="14">
    <location>
        <begin position="1899"/>
        <end position="1953"/>
    </location>
</feature>
<evidence type="ECO:0000256" key="5">
    <source>
        <dbReference type="ARBA" id="ARBA00023136"/>
    </source>
</evidence>
<dbReference type="InterPro" id="IPR016186">
    <property type="entry name" value="C-type_lectin-like/link_sf"/>
</dbReference>
<evidence type="ECO:0000256" key="3">
    <source>
        <dbReference type="ARBA" id="ARBA00022737"/>
    </source>
</evidence>
<dbReference type="Pfam" id="PF00040">
    <property type="entry name" value="fn2"/>
    <property type="match status" value="3"/>
</dbReference>
<feature type="domain" description="Fibronectin type-II" evidence="14">
    <location>
        <begin position="1617"/>
        <end position="1663"/>
    </location>
</feature>
<dbReference type="InterPro" id="IPR001304">
    <property type="entry name" value="C-type_lectin-like"/>
</dbReference>
<feature type="domain" description="C-type lectin" evidence="12">
    <location>
        <begin position="2112"/>
        <end position="2211"/>
    </location>
</feature>
<keyword evidence="5 10" id="KW-0472">Membrane</keyword>
<keyword evidence="2 10" id="KW-0812">Transmembrane</keyword>
<keyword evidence="7" id="KW-0325">Glycoprotein</keyword>
<dbReference type="GO" id="GO:0030246">
    <property type="term" value="F:carbohydrate binding"/>
    <property type="evidence" value="ECO:0007669"/>
    <property type="project" value="InterPro"/>
</dbReference>
<dbReference type="Gene3D" id="3.10.100.10">
    <property type="entry name" value="Mannose-Binding Protein A, subunit A"/>
    <property type="match status" value="14"/>
</dbReference>
<dbReference type="PANTHER" id="PTHR22803">
    <property type="entry name" value="MANNOSE, PHOSPHOLIPASE, LECTIN RECEPTOR RELATED"/>
    <property type="match status" value="1"/>
</dbReference>
<keyword evidence="6" id="KW-1015">Disulfide bond</keyword>
<dbReference type="InterPro" id="IPR050111">
    <property type="entry name" value="C-type_lectin/snaclec_domain"/>
</dbReference>
<evidence type="ECO:0000256" key="2">
    <source>
        <dbReference type="ARBA" id="ARBA00022692"/>
    </source>
</evidence>
<feature type="region of interest" description="Disordered" evidence="9">
    <location>
        <begin position="2261"/>
        <end position="2280"/>
    </location>
</feature>
<feature type="domain" description="C-type lectin" evidence="12">
    <location>
        <begin position="175"/>
        <end position="297"/>
    </location>
</feature>
<accession>A0A813WSJ1</accession>
<evidence type="ECO:0000313" key="16">
    <source>
        <dbReference type="Proteomes" id="UP000663879"/>
    </source>
</evidence>
<feature type="domain" description="C-type lectin" evidence="12">
    <location>
        <begin position="1302"/>
        <end position="1425"/>
    </location>
</feature>
<dbReference type="CDD" id="cd22823">
    <property type="entry name" value="Gal_Rha_Lectin"/>
    <property type="match status" value="1"/>
</dbReference>
<feature type="domain" description="C-type lectin" evidence="12">
    <location>
        <begin position="1066"/>
        <end position="1138"/>
    </location>
</feature>
<feature type="domain" description="C-type lectin" evidence="12">
    <location>
        <begin position="512"/>
        <end position="625"/>
    </location>
</feature>
<evidence type="ECO:0000313" key="15">
    <source>
        <dbReference type="EMBL" id="CAF0859995.1"/>
    </source>
</evidence>
<feature type="domain" description="SUEL-type lectin" evidence="13">
    <location>
        <begin position="1799"/>
        <end position="1888"/>
    </location>
</feature>
<feature type="domain" description="C-type lectin" evidence="12">
    <location>
        <begin position="1163"/>
        <end position="1275"/>
    </location>
</feature>
<dbReference type="PROSITE" id="PS50228">
    <property type="entry name" value="SUEL_LECTIN"/>
    <property type="match status" value="1"/>
</dbReference>
<dbReference type="EMBL" id="CAJNOC010001382">
    <property type="protein sequence ID" value="CAF0859995.1"/>
    <property type="molecule type" value="Genomic_DNA"/>
</dbReference>
<feature type="transmembrane region" description="Helical" evidence="10">
    <location>
        <begin position="2320"/>
        <end position="2342"/>
    </location>
</feature>
<feature type="domain" description="C-type lectin" evidence="12">
    <location>
        <begin position="1973"/>
        <end position="2088"/>
    </location>
</feature>
<dbReference type="InterPro" id="IPR016187">
    <property type="entry name" value="CTDL_fold"/>
</dbReference>
<feature type="domain" description="C-type lectin" evidence="12">
    <location>
        <begin position="664"/>
        <end position="779"/>
    </location>
</feature>
<evidence type="ECO:0000256" key="11">
    <source>
        <dbReference type="SAM" id="SignalP"/>
    </source>
</evidence>
<evidence type="ECO:0000256" key="6">
    <source>
        <dbReference type="ARBA" id="ARBA00023157"/>
    </source>
</evidence>
<evidence type="ECO:0000259" key="13">
    <source>
        <dbReference type="PROSITE" id="PS50228"/>
    </source>
</evidence>
<comment type="caution">
    <text evidence="8">Lacks conserved residue(s) required for the propagation of feature annotation.</text>
</comment>
<evidence type="ECO:0000259" key="12">
    <source>
        <dbReference type="PROSITE" id="PS50041"/>
    </source>
</evidence>
<evidence type="ECO:0000256" key="10">
    <source>
        <dbReference type="SAM" id="Phobius"/>
    </source>
</evidence>
<dbReference type="CDD" id="cd00037">
    <property type="entry name" value="CLECT"/>
    <property type="match status" value="12"/>
</dbReference>
<organism evidence="15 16">
    <name type="scientific">Brachionus calyciflorus</name>
    <dbReference type="NCBI Taxonomy" id="104777"/>
    <lineage>
        <taxon>Eukaryota</taxon>
        <taxon>Metazoa</taxon>
        <taxon>Spiralia</taxon>
        <taxon>Gnathifera</taxon>
        <taxon>Rotifera</taxon>
        <taxon>Eurotatoria</taxon>
        <taxon>Monogononta</taxon>
        <taxon>Pseudotrocha</taxon>
        <taxon>Ploima</taxon>
        <taxon>Brachionidae</taxon>
        <taxon>Brachionus</taxon>
    </lineage>
</organism>
<keyword evidence="3" id="KW-0677">Repeat</keyword>
<feature type="signal peptide" evidence="11">
    <location>
        <begin position="1"/>
        <end position="19"/>
    </location>
</feature>
<dbReference type="PROSITE" id="PS00615">
    <property type="entry name" value="C_TYPE_LECTIN_1"/>
    <property type="match status" value="5"/>
</dbReference>
<reference evidence="15" key="1">
    <citation type="submission" date="2021-02" db="EMBL/GenBank/DDBJ databases">
        <authorList>
            <person name="Nowell W R."/>
        </authorList>
    </citation>
    <scope>NUCLEOTIDE SEQUENCE</scope>
    <source>
        <strain evidence="15">Ploen Becks lab</strain>
    </source>
</reference>
<dbReference type="GO" id="GO:0016020">
    <property type="term" value="C:membrane"/>
    <property type="evidence" value="ECO:0007669"/>
    <property type="project" value="UniProtKB-SubCell"/>
</dbReference>
<gene>
    <name evidence="15" type="ORF">OXX778_LOCUS9389</name>
</gene>
<dbReference type="InterPro" id="IPR013806">
    <property type="entry name" value="Kringle-like"/>
</dbReference>
<evidence type="ECO:0000256" key="4">
    <source>
        <dbReference type="ARBA" id="ARBA00022989"/>
    </source>
</evidence>
<proteinExistence type="predicted"/>